<dbReference type="EMBL" id="CAJOBC010007889">
    <property type="protein sequence ID" value="CAF3946369.1"/>
    <property type="molecule type" value="Genomic_DNA"/>
</dbReference>
<dbReference type="Proteomes" id="UP000663829">
    <property type="component" value="Unassembled WGS sequence"/>
</dbReference>
<dbReference type="EMBL" id="CAJNOQ010007889">
    <property type="protein sequence ID" value="CAF1182060.1"/>
    <property type="molecule type" value="Genomic_DNA"/>
</dbReference>
<keyword evidence="6" id="KW-1185">Reference proteome</keyword>
<evidence type="ECO:0000313" key="2">
    <source>
        <dbReference type="EMBL" id="CAF0781784.1"/>
    </source>
</evidence>
<organism evidence="3 6">
    <name type="scientific">Didymodactylos carnosus</name>
    <dbReference type="NCBI Taxonomy" id="1234261"/>
    <lineage>
        <taxon>Eukaryota</taxon>
        <taxon>Metazoa</taxon>
        <taxon>Spiralia</taxon>
        <taxon>Gnathifera</taxon>
        <taxon>Rotifera</taxon>
        <taxon>Eurotatoria</taxon>
        <taxon>Bdelloidea</taxon>
        <taxon>Philodinida</taxon>
        <taxon>Philodinidae</taxon>
        <taxon>Didymodactylos</taxon>
    </lineage>
</organism>
<evidence type="ECO:0000313" key="5">
    <source>
        <dbReference type="EMBL" id="CAF3946369.1"/>
    </source>
</evidence>
<evidence type="ECO:0000259" key="1">
    <source>
        <dbReference type="Pfam" id="PF00144"/>
    </source>
</evidence>
<proteinExistence type="predicted"/>
<gene>
    <name evidence="3" type="ORF">GPM918_LOCUS22757</name>
    <name evidence="2" type="ORF">OVA965_LOCUS3650</name>
    <name evidence="5" type="ORF">SRO942_LOCUS22752</name>
    <name evidence="4" type="ORF">TMI583_LOCUS3649</name>
</gene>
<evidence type="ECO:0000313" key="4">
    <source>
        <dbReference type="EMBL" id="CAF3563556.1"/>
    </source>
</evidence>
<evidence type="ECO:0000313" key="6">
    <source>
        <dbReference type="Proteomes" id="UP000663829"/>
    </source>
</evidence>
<dbReference type="InterPro" id="IPR001466">
    <property type="entry name" value="Beta-lactam-related"/>
</dbReference>
<dbReference type="InterPro" id="IPR050491">
    <property type="entry name" value="AmpC-like"/>
</dbReference>
<sequence length="346" mass="39641">MEYRYQNIISTIDNLMSNSYSNDKPGAAVMLMLDNTIIYQKGFGVANLESGEKITLSTNFRMASVSKQFTAICVALLEQKGKLSFDDNLKSLFPNFNNTTGSKIKVSHLLTHTSGLLDYEEFIVESMTTNQLTDQNVYELIASQDKTYFEPGSTFRYSNTGFVLLGLIIEIVSKQSYEQFIKNHIFDPLNMYTTTIYHKNESVKNRAMGYARNENNEFYLSDQSVMSATRGDGCLYTSLEDYLKWSNALFHLPNLVDLINFPINNHQFYGMGWFLEKSKNVSMLHIGNTCGFSNMVIRIPDKKALIVYFSNIADNQLIKNFCHILEQIPELNPETDLLWTMEKLTR</sequence>
<feature type="domain" description="Beta-lactamase-related" evidence="1">
    <location>
        <begin position="21"/>
        <end position="314"/>
    </location>
</feature>
<dbReference type="Pfam" id="PF00144">
    <property type="entry name" value="Beta-lactamase"/>
    <property type="match status" value="1"/>
</dbReference>
<dbReference type="EMBL" id="CAJOBA010000894">
    <property type="protein sequence ID" value="CAF3563556.1"/>
    <property type="molecule type" value="Genomic_DNA"/>
</dbReference>
<dbReference type="PANTHER" id="PTHR46825">
    <property type="entry name" value="D-ALANYL-D-ALANINE-CARBOXYPEPTIDASE/ENDOPEPTIDASE AMPH"/>
    <property type="match status" value="1"/>
</dbReference>
<evidence type="ECO:0000313" key="3">
    <source>
        <dbReference type="EMBL" id="CAF1182060.1"/>
    </source>
</evidence>
<reference evidence="3" key="1">
    <citation type="submission" date="2021-02" db="EMBL/GenBank/DDBJ databases">
        <authorList>
            <person name="Nowell W R."/>
        </authorList>
    </citation>
    <scope>NUCLEOTIDE SEQUENCE</scope>
</reference>
<dbReference type="Proteomes" id="UP000677228">
    <property type="component" value="Unassembled WGS sequence"/>
</dbReference>
<dbReference type="OrthoDB" id="5946976at2759"/>
<dbReference type="PANTHER" id="PTHR46825:SF9">
    <property type="entry name" value="BETA-LACTAMASE-RELATED DOMAIN-CONTAINING PROTEIN"/>
    <property type="match status" value="1"/>
</dbReference>
<dbReference type="Proteomes" id="UP000681722">
    <property type="component" value="Unassembled WGS sequence"/>
</dbReference>
<dbReference type="Proteomes" id="UP000682733">
    <property type="component" value="Unassembled WGS sequence"/>
</dbReference>
<comment type="caution">
    <text evidence="3">The sequence shown here is derived from an EMBL/GenBank/DDBJ whole genome shotgun (WGS) entry which is preliminary data.</text>
</comment>
<dbReference type="SUPFAM" id="SSF56601">
    <property type="entry name" value="beta-lactamase/transpeptidase-like"/>
    <property type="match status" value="1"/>
</dbReference>
<dbReference type="EMBL" id="CAJNOK010000894">
    <property type="protein sequence ID" value="CAF0781784.1"/>
    <property type="molecule type" value="Genomic_DNA"/>
</dbReference>
<dbReference type="InterPro" id="IPR012338">
    <property type="entry name" value="Beta-lactam/transpept-like"/>
</dbReference>
<dbReference type="Gene3D" id="3.40.710.10">
    <property type="entry name" value="DD-peptidase/beta-lactamase superfamily"/>
    <property type="match status" value="1"/>
</dbReference>
<protein>
    <recommendedName>
        <fullName evidence="1">Beta-lactamase-related domain-containing protein</fullName>
    </recommendedName>
</protein>
<name>A0A814V8J3_9BILA</name>
<dbReference type="AlphaFoldDB" id="A0A814V8J3"/>
<accession>A0A814V8J3</accession>